<proteinExistence type="predicted"/>
<accession>A0A3L6LFC9</accession>
<comment type="caution">
    <text evidence="2">The sequence shown here is derived from an EMBL/GenBank/DDBJ whole genome shotgun (WGS) entry which is preliminary data.</text>
</comment>
<gene>
    <name evidence="2" type="ORF">DPX39_020008500</name>
</gene>
<sequence>MCGLLRSPSLFLQRSTALLKSIFSHLRVVPLHSFTLLDSKPPPNDRGKVPTSKTDHTVKAEMRETVNTYTLPPRLAVRDERRCSEIVLTPSTILERLEIIFPPKRAAEEVKVARAVHNADDISKRGPIPLGTRDSARSHAFITVGRLRACCQPIPWERVQLQRVSTSIQAECGEKKVSDFNSRITGGSNGVPKIFVTPAVYNIFIPPRFLLPDSQMTRRCQTGMARAVMEDGGFLREFGGFRCSDKGWPHRGGIITSRNKSNSTKRHSEKEKKMSNHPVWLQHVAVLHHIPGLTDPGTETLNLKDFASHIRRQQRNGELSCPHCLSHQNSAADTPFRTHKGGDNFSSGADEAEREPRFASSDSVGVGVGVWIIRPCCESTFFALRFNTGTDHHEWLCKPHTTLWPQTEEGTIGHRTSVAAAARDAVAPLLWARQSLCRTLRANFFPQSQAKGALMGSLSTILYYYASGTALTASEKLVVAEQLLETTNMQPQQGSRDHPHTNHLRFLSCGASQRKESRNSKQLQNSGEVQSSDGVLKLAEVWAPLPRSSFLLRGRRVTESPQALAEAMKYGLLRVFW</sequence>
<organism evidence="2">
    <name type="scientific">Trypanosoma brucei equiperdum</name>
    <dbReference type="NCBI Taxonomy" id="630700"/>
    <lineage>
        <taxon>Eukaryota</taxon>
        <taxon>Discoba</taxon>
        <taxon>Euglenozoa</taxon>
        <taxon>Kinetoplastea</taxon>
        <taxon>Metakinetoplastina</taxon>
        <taxon>Trypanosomatida</taxon>
        <taxon>Trypanosomatidae</taxon>
        <taxon>Trypanosoma</taxon>
    </lineage>
</organism>
<reference evidence="2" key="1">
    <citation type="submission" date="2018-09" db="EMBL/GenBank/DDBJ databases">
        <title>whole genome sequence of T. equiperdum IVM-t1 strain.</title>
        <authorList>
            <person name="Suganuma K."/>
        </authorList>
    </citation>
    <scope>NUCLEOTIDE SEQUENCE [LARGE SCALE GENOMIC DNA]</scope>
    <source>
        <strain evidence="2">IVM-t1</strain>
    </source>
</reference>
<evidence type="ECO:0000256" key="1">
    <source>
        <dbReference type="SAM" id="MobiDB-lite"/>
    </source>
</evidence>
<dbReference type="AlphaFoldDB" id="A0A3L6LFC9"/>
<feature type="region of interest" description="Disordered" evidence="1">
    <location>
        <begin position="252"/>
        <end position="274"/>
    </location>
</feature>
<evidence type="ECO:0000313" key="2">
    <source>
        <dbReference type="EMBL" id="RHW74137.1"/>
    </source>
</evidence>
<dbReference type="EMBL" id="QSBY01000002">
    <property type="protein sequence ID" value="RHW74137.1"/>
    <property type="molecule type" value="Genomic_DNA"/>
</dbReference>
<name>A0A3L6LFC9_9TRYP</name>
<protein>
    <submittedName>
        <fullName evidence="2">Uncharacterized protein</fullName>
    </submittedName>
</protein>
<feature type="region of interest" description="Disordered" evidence="1">
    <location>
        <begin position="332"/>
        <end position="356"/>
    </location>
</feature>
<dbReference type="Proteomes" id="UP000266743">
    <property type="component" value="Chromosome 2"/>
</dbReference>